<dbReference type="GO" id="GO:0008239">
    <property type="term" value="F:dipeptidyl-peptidase activity"/>
    <property type="evidence" value="ECO:0007669"/>
    <property type="project" value="InterPro"/>
</dbReference>
<feature type="coiled-coil region" evidence="6">
    <location>
        <begin position="129"/>
        <end position="163"/>
    </location>
</feature>
<dbReference type="InterPro" id="IPR009003">
    <property type="entry name" value="Peptidase_S1_PA"/>
</dbReference>
<dbReference type="InterPro" id="IPR043504">
    <property type="entry name" value="Peptidase_S1_PA_chymotrypsin"/>
</dbReference>
<dbReference type="Pfam" id="PF10459">
    <property type="entry name" value="Peptidase_S46"/>
    <property type="match status" value="1"/>
</dbReference>
<sequence>MKKTALLILFAIILSLAPVKADEGMWLLPLIEKLNMKKMNEIGFKLTAKDIYDINNASLKDAIVHFGGCCTGEIISAEGLLLTNHHCGYGVIQRLSTVENDYLQNGFWAMNRQQELPSPGLSVTFLESFTEVTKEIEKAASKAKTEEERTKAIEEAVKQITDNAVKDNQFVRARVTSMYGGNSYYLILTKTYNDVRFVGAPPSSIGKFGADTDNWMWPRHTGDFSLFRVYAGKDNNPADYSPENKPYVPKKHLTISLKGIEQGDPAMIIGYPGRTSRFMTSAEVAETRDVINENVIHVRTVRQNVLMEDMLADPKVRLQYSSKYASSSNFWKKATGMNETFAKLDVEERRAAEEKAFAEWVQKDKKRIAKYGKALENINSAVAKRERPTYLLRYLQEALGNIELTAVANHYAGVAKALEDGNKERAAQIAAALQGRVENFFKNYSAPTDRKVAKAMIEVYMNKVEAADRPSFFETLDKEFGGNIGKFVDDMFDRSVFTSLESINNTLKNNPEAIINDPALAVGNSIFALMPVLQTQLQEANATYAQGHKDYIAGQLEMKKGMAMYPDANSTMRMTYGQVLDYSPRDAVMYDFVTTLNGVMEKEDPDNWEFVVPEKLKELHRNKDYGMYAMANGEMPVAFISNNDITGGNSGSPVLNAYGHLIGTAFDGNWEAMSGDIIFEPNLQRCINVDIRYTLFIIEKFGGAKHLIDEMTIAK</sequence>
<dbReference type="AlphaFoldDB" id="A0A644ZBL9"/>
<organism evidence="7">
    <name type="scientific">bioreactor metagenome</name>
    <dbReference type="NCBI Taxonomy" id="1076179"/>
    <lineage>
        <taxon>unclassified sequences</taxon>
        <taxon>metagenomes</taxon>
        <taxon>ecological metagenomes</taxon>
    </lineage>
</organism>
<proteinExistence type="inferred from homology"/>
<accession>A0A644ZBL9</accession>
<dbReference type="SUPFAM" id="SSF50494">
    <property type="entry name" value="Trypsin-like serine proteases"/>
    <property type="match status" value="1"/>
</dbReference>
<keyword evidence="6" id="KW-0175">Coiled coil</keyword>
<comment type="similarity">
    <text evidence="1">Belongs to the peptidase S46 family.</text>
</comment>
<gene>
    <name evidence="7" type="primary">dpp7_13</name>
    <name evidence="7" type="ORF">SDC9_84746</name>
</gene>
<dbReference type="EC" id="3.4.14.-" evidence="7"/>
<keyword evidence="2" id="KW-0031">Aminopeptidase</keyword>
<dbReference type="EMBL" id="VSSQ01008177">
    <property type="protein sequence ID" value="MPM38119.1"/>
    <property type="molecule type" value="Genomic_DNA"/>
</dbReference>
<evidence type="ECO:0000313" key="7">
    <source>
        <dbReference type="EMBL" id="MPM38119.1"/>
    </source>
</evidence>
<reference evidence="7" key="1">
    <citation type="submission" date="2019-08" db="EMBL/GenBank/DDBJ databases">
        <authorList>
            <person name="Kucharzyk K."/>
            <person name="Murdoch R.W."/>
            <person name="Higgins S."/>
            <person name="Loffler F."/>
        </authorList>
    </citation>
    <scope>NUCLEOTIDE SEQUENCE</scope>
</reference>
<evidence type="ECO:0000256" key="5">
    <source>
        <dbReference type="ARBA" id="ARBA00022801"/>
    </source>
</evidence>
<keyword evidence="4" id="KW-0732">Signal</keyword>
<dbReference type="InterPro" id="IPR019500">
    <property type="entry name" value="Pep_S46"/>
</dbReference>
<evidence type="ECO:0000256" key="4">
    <source>
        <dbReference type="ARBA" id="ARBA00022729"/>
    </source>
</evidence>
<keyword evidence="5 7" id="KW-0378">Hydrolase</keyword>
<evidence type="ECO:0000256" key="1">
    <source>
        <dbReference type="ARBA" id="ARBA00010491"/>
    </source>
</evidence>
<dbReference type="GO" id="GO:0070009">
    <property type="term" value="F:serine-type aminopeptidase activity"/>
    <property type="evidence" value="ECO:0007669"/>
    <property type="project" value="InterPro"/>
</dbReference>
<protein>
    <submittedName>
        <fullName evidence="7">Dipeptidyl-peptidase 7</fullName>
        <ecNumber evidence="7">3.4.14.-</ecNumber>
    </submittedName>
</protein>
<dbReference type="Gene3D" id="2.40.10.10">
    <property type="entry name" value="Trypsin-like serine proteases"/>
    <property type="match status" value="1"/>
</dbReference>
<comment type="caution">
    <text evidence="7">The sequence shown here is derived from an EMBL/GenBank/DDBJ whole genome shotgun (WGS) entry which is preliminary data.</text>
</comment>
<dbReference type="GO" id="GO:0006508">
    <property type="term" value="P:proteolysis"/>
    <property type="evidence" value="ECO:0007669"/>
    <property type="project" value="UniProtKB-KW"/>
</dbReference>
<dbReference type="PANTHER" id="PTHR38469:SF1">
    <property type="entry name" value="PERIPLASMIC PEPTIDASE SUBFAMILY S1B"/>
    <property type="match status" value="1"/>
</dbReference>
<evidence type="ECO:0000256" key="6">
    <source>
        <dbReference type="SAM" id="Coils"/>
    </source>
</evidence>
<evidence type="ECO:0000256" key="2">
    <source>
        <dbReference type="ARBA" id="ARBA00022438"/>
    </source>
</evidence>
<keyword evidence="3" id="KW-0645">Protease</keyword>
<dbReference type="PANTHER" id="PTHR38469">
    <property type="entry name" value="PERIPLASMIC PEPTIDASE SUBFAMILY S1B"/>
    <property type="match status" value="1"/>
</dbReference>
<name>A0A644ZBL9_9ZZZZ</name>
<evidence type="ECO:0000256" key="3">
    <source>
        <dbReference type="ARBA" id="ARBA00022670"/>
    </source>
</evidence>